<keyword evidence="4 10" id="KW-0547">Nucleotide-binding</keyword>
<reference evidence="12 13" key="1">
    <citation type="submission" date="2019-08" db="EMBL/GenBank/DDBJ databases">
        <title>Genome sequence of Psychrobacter frigidicola ACAM304 (type strain).</title>
        <authorList>
            <person name="Bowman J.P."/>
        </authorList>
    </citation>
    <scope>NUCLEOTIDE SEQUENCE [LARGE SCALE GENOMIC DNA]</scope>
    <source>
        <strain evidence="12 13">ACAM 304</strain>
    </source>
</reference>
<feature type="binding site" evidence="10">
    <location>
        <position position="403"/>
    </location>
    <ligand>
        <name>GMP</name>
        <dbReference type="ChEBI" id="CHEBI:58115"/>
    </ligand>
</feature>
<dbReference type="GO" id="GO:0003909">
    <property type="term" value="F:DNA ligase activity"/>
    <property type="evidence" value="ECO:0007669"/>
    <property type="project" value="TreeGrafter"/>
</dbReference>
<feature type="binding site" evidence="11">
    <location>
        <position position="77"/>
    </location>
    <ligand>
        <name>Mn(2+)</name>
        <dbReference type="ChEBI" id="CHEBI:29035"/>
        <label>1</label>
    </ligand>
</feature>
<dbReference type="Proteomes" id="UP000321903">
    <property type="component" value="Unassembled WGS sequence"/>
</dbReference>
<dbReference type="GO" id="GO:0042245">
    <property type="term" value="P:RNA repair"/>
    <property type="evidence" value="ECO:0007669"/>
    <property type="project" value="UniProtKB-KW"/>
</dbReference>
<evidence type="ECO:0000256" key="5">
    <source>
        <dbReference type="ARBA" id="ARBA00022800"/>
    </source>
</evidence>
<evidence type="ECO:0000256" key="11">
    <source>
        <dbReference type="PIRSR" id="PIRSR601233-3"/>
    </source>
</evidence>
<organism evidence="12 13">
    <name type="scientific">Psychrobacter frigidicola</name>
    <dbReference type="NCBI Taxonomy" id="45611"/>
    <lineage>
        <taxon>Bacteria</taxon>
        <taxon>Pseudomonadati</taxon>
        <taxon>Pseudomonadota</taxon>
        <taxon>Gammaproteobacteria</taxon>
        <taxon>Moraxellales</taxon>
        <taxon>Moraxellaceae</taxon>
        <taxon>Psychrobacter</taxon>
    </lineage>
</organism>
<feature type="binding site" evidence="10">
    <location>
        <begin position="333"/>
        <end position="336"/>
    </location>
    <ligand>
        <name>GMP</name>
        <dbReference type="ChEBI" id="CHEBI:58115"/>
    </ligand>
</feature>
<keyword evidence="3 11" id="KW-0479">Metal-binding</keyword>
<evidence type="ECO:0000256" key="2">
    <source>
        <dbReference type="ARBA" id="ARBA00022598"/>
    </source>
</evidence>
<keyword evidence="6 10" id="KW-0342">GTP-binding</keyword>
<accession>A0A5C6ZZA5</accession>
<protein>
    <recommendedName>
        <fullName evidence="1">3'-phosphate/5'-hydroxy nucleic acid ligase</fullName>
        <ecNumber evidence="1">6.5.1.8</ecNumber>
    </recommendedName>
</protein>
<keyword evidence="7 11" id="KW-0464">Manganese</keyword>
<dbReference type="GO" id="GO:0006281">
    <property type="term" value="P:DNA repair"/>
    <property type="evidence" value="ECO:0007669"/>
    <property type="project" value="TreeGrafter"/>
</dbReference>
<evidence type="ECO:0000256" key="4">
    <source>
        <dbReference type="ARBA" id="ARBA00022741"/>
    </source>
</evidence>
<dbReference type="RefSeq" id="WP_147224025.1">
    <property type="nucleotide sequence ID" value="NZ_CAJGYY010000001.1"/>
</dbReference>
<evidence type="ECO:0000256" key="3">
    <source>
        <dbReference type="ARBA" id="ARBA00022723"/>
    </source>
</evidence>
<evidence type="ECO:0000313" key="12">
    <source>
        <dbReference type="EMBL" id="TXD96441.1"/>
    </source>
</evidence>
<comment type="catalytic activity">
    <reaction evidence="8">
        <text>a 3'-end 3'-phospho-ribonucleotide-RNA + a 5'-end dephospho-ribonucleoside-RNA + GTP = a ribonucleotidyl-ribonucleotide-RNA + GMP + diphosphate</text>
        <dbReference type="Rhea" id="RHEA:68076"/>
        <dbReference type="Rhea" id="RHEA-COMP:10463"/>
        <dbReference type="Rhea" id="RHEA-COMP:13936"/>
        <dbReference type="Rhea" id="RHEA-COMP:17355"/>
        <dbReference type="ChEBI" id="CHEBI:33019"/>
        <dbReference type="ChEBI" id="CHEBI:37565"/>
        <dbReference type="ChEBI" id="CHEBI:58115"/>
        <dbReference type="ChEBI" id="CHEBI:83062"/>
        <dbReference type="ChEBI" id="CHEBI:138284"/>
        <dbReference type="ChEBI" id="CHEBI:173118"/>
        <dbReference type="EC" id="6.5.1.8"/>
    </reaction>
</comment>
<name>A0A5C6ZZA5_9GAMM</name>
<evidence type="ECO:0000256" key="10">
    <source>
        <dbReference type="PIRSR" id="PIRSR601233-2"/>
    </source>
</evidence>
<feature type="binding site" evidence="10">
    <location>
        <begin position="309"/>
        <end position="312"/>
    </location>
    <ligand>
        <name>GMP</name>
        <dbReference type="ChEBI" id="CHEBI:58115"/>
    </ligand>
</feature>
<dbReference type="Pfam" id="PF01139">
    <property type="entry name" value="RtcB"/>
    <property type="match status" value="1"/>
</dbReference>
<comment type="caution">
    <text evidence="12">The sequence shown here is derived from an EMBL/GenBank/DDBJ whole genome shotgun (WGS) entry which is preliminary data.</text>
</comment>
<dbReference type="OrthoDB" id="9802323at2"/>
<keyword evidence="5" id="KW-0692">RNA repair</keyword>
<feature type="binding site" evidence="10">
    <location>
        <begin position="277"/>
        <end position="278"/>
    </location>
    <ligand>
        <name>GMP</name>
        <dbReference type="ChEBI" id="CHEBI:58115"/>
    </ligand>
</feature>
<feature type="binding site" evidence="11">
    <location>
        <position position="166"/>
    </location>
    <ligand>
        <name>Mn(2+)</name>
        <dbReference type="ChEBI" id="CHEBI:29035"/>
        <label>1</label>
    </ligand>
</feature>
<keyword evidence="2" id="KW-0436">Ligase</keyword>
<dbReference type="InterPro" id="IPR001233">
    <property type="entry name" value="RtcB"/>
</dbReference>
<dbReference type="PANTHER" id="PTHR43749:SF2">
    <property type="entry name" value="RNA-SPLICING LIGASE RTCB"/>
    <property type="match status" value="1"/>
</dbReference>
<evidence type="ECO:0000256" key="6">
    <source>
        <dbReference type="ARBA" id="ARBA00023134"/>
    </source>
</evidence>
<dbReference type="AlphaFoldDB" id="A0A5C6ZZA5"/>
<evidence type="ECO:0000313" key="13">
    <source>
        <dbReference type="Proteomes" id="UP000321903"/>
    </source>
</evidence>
<dbReference type="GO" id="GO:0005525">
    <property type="term" value="F:GTP binding"/>
    <property type="evidence" value="ECO:0007669"/>
    <property type="project" value="UniProtKB-KW"/>
</dbReference>
<dbReference type="GO" id="GO:0170057">
    <property type="term" value="F:RNA ligase (GTP) activity"/>
    <property type="evidence" value="ECO:0007669"/>
    <property type="project" value="UniProtKB-EC"/>
</dbReference>
<feature type="active site" description="GMP-histidine intermediate" evidence="9">
    <location>
        <position position="333"/>
    </location>
</feature>
<evidence type="ECO:0000256" key="7">
    <source>
        <dbReference type="ARBA" id="ARBA00023211"/>
    </source>
</evidence>
<proteinExistence type="predicted"/>
<sequence length="404" mass="44428">MSIQLTLNENGKHGVPIKIYTTDIDQGALQQLRNLAQLEFVHSHIAVMPDVHVGIGATVGSVIPTKSAIIPAAVGVDIGCGMNAVRLSLTASDLPDSLRTIRQVVEQQVPVGFNMHKQIKVKMSTLDPLAKRLQPITDKHPGLLKMLKGFERTWAKQLGTLGGGNHFIELCLDENNDVWVMLHSGSRGIGNCIGRYFISLAKKERQSRFGHVPDRDLAYFAEGSASFADYIEAVEWAQDYALENRREMMRLVIQALQSPQAGLPTFQLTKEAINCHHNYVNEEVHFGEQVYVTRKGAISAYVDELGIIPGSMGAKSFIVRGLGDSQSFCSCSHGAGRRMSRSKAGRTFTVDELKAQTEGVECRKDKSVLDEIPGAYKDIDEVMANQADLVEVVHTLKQVMCVKG</sequence>
<comment type="cofactor">
    <cofactor evidence="11">
        <name>Mn(2+)</name>
        <dbReference type="ChEBI" id="CHEBI:29035"/>
    </cofactor>
    <text evidence="11">Binds 2 manganese ions per subunit.</text>
</comment>
<dbReference type="SUPFAM" id="SSF103365">
    <property type="entry name" value="Hypothetical protein PH1602"/>
    <property type="match status" value="1"/>
</dbReference>
<dbReference type="InterPro" id="IPR036025">
    <property type="entry name" value="RtcB-like_sf"/>
</dbReference>
<dbReference type="EC" id="6.5.1.8" evidence="1"/>
<evidence type="ECO:0000256" key="9">
    <source>
        <dbReference type="PIRSR" id="PIRSR601233-1"/>
    </source>
</evidence>
<dbReference type="InterPro" id="IPR052915">
    <property type="entry name" value="RtcB-like"/>
</dbReference>
<dbReference type="EMBL" id="VORZ01000003">
    <property type="protein sequence ID" value="TXD96441.1"/>
    <property type="molecule type" value="Genomic_DNA"/>
</dbReference>
<dbReference type="PANTHER" id="PTHR43749">
    <property type="entry name" value="RNA-SPLICING LIGASE RTCB"/>
    <property type="match status" value="1"/>
</dbReference>
<feature type="binding site" evidence="10">
    <location>
        <begin position="165"/>
        <end position="169"/>
    </location>
    <ligand>
        <name>GMP</name>
        <dbReference type="ChEBI" id="CHEBI:58115"/>
    </ligand>
</feature>
<evidence type="ECO:0000256" key="8">
    <source>
        <dbReference type="ARBA" id="ARBA00047746"/>
    </source>
</evidence>
<dbReference type="Gene3D" id="3.90.1860.10">
    <property type="entry name" value="tRNA-splicing ligase RtcB"/>
    <property type="match status" value="1"/>
</dbReference>
<evidence type="ECO:0000256" key="1">
    <source>
        <dbReference type="ARBA" id="ARBA00012726"/>
    </source>
</evidence>
<dbReference type="GO" id="GO:0030145">
    <property type="term" value="F:manganese ion binding"/>
    <property type="evidence" value="ECO:0007669"/>
    <property type="project" value="TreeGrafter"/>
</dbReference>
<gene>
    <name evidence="12" type="ORF">ES754_09860</name>
</gene>
<feature type="binding site" evidence="11">
    <location>
        <position position="183"/>
    </location>
    <ligand>
        <name>Mn(2+)</name>
        <dbReference type="ChEBI" id="CHEBI:29035"/>
        <label>2</label>
    </ligand>
</feature>
<feature type="binding site" evidence="11">
    <location>
        <position position="277"/>
    </location>
    <ligand>
        <name>Mn(2+)</name>
        <dbReference type="ChEBI" id="CHEBI:29035"/>
        <label>2</label>
    </ligand>
</feature>
<keyword evidence="13" id="KW-1185">Reference proteome</keyword>
<dbReference type="GO" id="GO:0006396">
    <property type="term" value="P:RNA processing"/>
    <property type="evidence" value="ECO:0007669"/>
    <property type="project" value="InterPro"/>
</dbReference>
<feature type="binding site" evidence="10">
    <location>
        <position position="316"/>
    </location>
    <ligand>
        <name>GMP</name>
        <dbReference type="ChEBI" id="CHEBI:58115"/>
    </ligand>
</feature>